<dbReference type="Gene3D" id="3.40.50.720">
    <property type="entry name" value="NAD(P)-binding Rossmann-like Domain"/>
    <property type="match status" value="1"/>
</dbReference>
<dbReference type="RefSeq" id="WP_173223591.1">
    <property type="nucleotide sequence ID" value="NZ_JABMKZ010000023.1"/>
</dbReference>
<comment type="function">
    <text evidence="2">Catalyzes the reduction of dTDP-6-deoxy-L-lyxo-4-hexulose to yield dTDP-L-rhamnose.</text>
</comment>
<name>A0ABU6GI01_9BACL</name>
<dbReference type="PANTHER" id="PTHR10491">
    <property type="entry name" value="DTDP-4-DEHYDRORHAMNOSE REDUCTASE"/>
    <property type="match status" value="1"/>
</dbReference>
<evidence type="ECO:0000259" key="3">
    <source>
        <dbReference type="Pfam" id="PF04321"/>
    </source>
</evidence>
<keyword evidence="2" id="KW-0521">NADP</keyword>
<dbReference type="EMBL" id="JARLKY010000119">
    <property type="protein sequence ID" value="MEC0232348.1"/>
    <property type="molecule type" value="Genomic_DNA"/>
</dbReference>
<comment type="caution">
    <text evidence="4">The sequence shown here is derived from an EMBL/GenBank/DDBJ whole genome shotgun (WGS) entry which is preliminary data.</text>
</comment>
<dbReference type="CDD" id="cd05254">
    <property type="entry name" value="dTDP_HR_like_SDR_e"/>
    <property type="match status" value="1"/>
</dbReference>
<dbReference type="Proteomes" id="UP001338137">
    <property type="component" value="Unassembled WGS sequence"/>
</dbReference>
<dbReference type="InterPro" id="IPR036291">
    <property type="entry name" value="NAD(P)-bd_dom_sf"/>
</dbReference>
<keyword evidence="5" id="KW-1185">Reference proteome</keyword>
<comment type="pathway">
    <text evidence="2">Carbohydrate biosynthesis; dTDP-L-rhamnose biosynthesis.</text>
</comment>
<dbReference type="SUPFAM" id="SSF51735">
    <property type="entry name" value="NAD(P)-binding Rossmann-fold domains"/>
    <property type="match status" value="1"/>
</dbReference>
<evidence type="ECO:0000256" key="1">
    <source>
        <dbReference type="ARBA" id="ARBA00010944"/>
    </source>
</evidence>
<sequence length="278" mass="31385">MKQKLLILGGRGMLGSMLVDYFQACSSYHVYFTTRDKTCSEGLYLDAEDAVLLEKVIETVRPTITINCMGILNQFAENNPKHAFWINGLIPHRIAQAMDNVNGKLIHISSDCVFSGETGGHTEGDIPNGTSIYARSKALGEVTASPHLTIRTSIIGPEVSEHGIGLLHWFLKQKGEINGYSEAWWNGVTTLELAHCIRHVIDEDPVSGILNITAPEPISKFELLKLFQRVFQKEDVLIRMDDKVKLDRTLRQSRDDFHYVVPSYETMLYELKNWMCAQ</sequence>
<dbReference type="InterPro" id="IPR029903">
    <property type="entry name" value="RmlD-like-bd"/>
</dbReference>
<keyword evidence="2" id="KW-0560">Oxidoreductase</keyword>
<dbReference type="PANTHER" id="PTHR10491:SF4">
    <property type="entry name" value="METHIONINE ADENOSYLTRANSFERASE 2 SUBUNIT BETA"/>
    <property type="match status" value="1"/>
</dbReference>
<dbReference type="EC" id="1.1.1.133" evidence="2"/>
<gene>
    <name evidence="4" type="ORF">P4I72_35130</name>
</gene>
<organism evidence="4 5">
    <name type="scientific">Paenibacillus alba</name>
    <dbReference type="NCBI Taxonomy" id="1197127"/>
    <lineage>
        <taxon>Bacteria</taxon>
        <taxon>Bacillati</taxon>
        <taxon>Bacillota</taxon>
        <taxon>Bacilli</taxon>
        <taxon>Bacillales</taxon>
        <taxon>Paenibacillaceae</taxon>
        <taxon>Paenibacillus</taxon>
    </lineage>
</organism>
<evidence type="ECO:0000313" key="4">
    <source>
        <dbReference type="EMBL" id="MEC0232348.1"/>
    </source>
</evidence>
<proteinExistence type="inferred from homology"/>
<feature type="domain" description="RmlD-like substrate binding" evidence="3">
    <location>
        <begin position="4"/>
        <end position="225"/>
    </location>
</feature>
<evidence type="ECO:0000256" key="2">
    <source>
        <dbReference type="RuleBase" id="RU364082"/>
    </source>
</evidence>
<evidence type="ECO:0000313" key="5">
    <source>
        <dbReference type="Proteomes" id="UP001338137"/>
    </source>
</evidence>
<dbReference type="Pfam" id="PF04321">
    <property type="entry name" value="RmlD_sub_bind"/>
    <property type="match status" value="1"/>
</dbReference>
<comment type="similarity">
    <text evidence="1 2">Belongs to the dTDP-4-dehydrorhamnose reductase family.</text>
</comment>
<accession>A0ABU6GI01</accession>
<dbReference type="InterPro" id="IPR005913">
    <property type="entry name" value="dTDP_dehydrorham_reduct"/>
</dbReference>
<protein>
    <recommendedName>
        <fullName evidence="2">dTDP-4-dehydrorhamnose reductase</fullName>
        <ecNumber evidence="2">1.1.1.133</ecNumber>
    </recommendedName>
</protein>
<reference evidence="4 5" key="1">
    <citation type="submission" date="2023-03" db="EMBL/GenBank/DDBJ databases">
        <title>Bacillus Genome Sequencing.</title>
        <authorList>
            <person name="Dunlap C."/>
        </authorList>
    </citation>
    <scope>NUCLEOTIDE SEQUENCE [LARGE SCALE GENOMIC DNA]</scope>
    <source>
        <strain evidence="4 5">BD-533</strain>
    </source>
</reference>